<evidence type="ECO:0000313" key="4">
    <source>
        <dbReference type="Proteomes" id="UP001501444"/>
    </source>
</evidence>
<proteinExistence type="predicted"/>
<comment type="caution">
    <text evidence="3">The sequence shown here is derived from an EMBL/GenBank/DDBJ whole genome shotgun (WGS) entry which is preliminary data.</text>
</comment>
<evidence type="ECO:0000256" key="1">
    <source>
        <dbReference type="SAM" id="SignalP"/>
    </source>
</evidence>
<name>A0ABN3HTU6_9ACTN</name>
<dbReference type="Proteomes" id="UP001501444">
    <property type="component" value="Unassembled WGS sequence"/>
</dbReference>
<dbReference type="SUPFAM" id="SSF49384">
    <property type="entry name" value="Carbohydrate-binding domain"/>
    <property type="match status" value="1"/>
</dbReference>
<feature type="domain" description="CBM2" evidence="2">
    <location>
        <begin position="18"/>
        <end position="131"/>
    </location>
</feature>
<feature type="chain" id="PRO_5046569169" description="CBM2 domain-containing protein" evidence="1">
    <location>
        <begin position="25"/>
        <end position="131"/>
    </location>
</feature>
<dbReference type="EMBL" id="BAAARV010000110">
    <property type="protein sequence ID" value="GAA2388039.1"/>
    <property type="molecule type" value="Genomic_DNA"/>
</dbReference>
<feature type="signal peptide" evidence="1">
    <location>
        <begin position="1"/>
        <end position="24"/>
    </location>
</feature>
<dbReference type="InterPro" id="IPR008965">
    <property type="entry name" value="CBM2/CBM3_carb-bd_dom_sf"/>
</dbReference>
<dbReference type="PROSITE" id="PS51173">
    <property type="entry name" value="CBM2"/>
    <property type="match status" value="1"/>
</dbReference>
<keyword evidence="1" id="KW-0732">Signal</keyword>
<gene>
    <name evidence="3" type="ORF">GCM10010170_099230</name>
</gene>
<keyword evidence="4" id="KW-1185">Reference proteome</keyword>
<dbReference type="Gene3D" id="2.60.40.290">
    <property type="match status" value="1"/>
</dbReference>
<dbReference type="Pfam" id="PF00553">
    <property type="entry name" value="CBM_2"/>
    <property type="match status" value="1"/>
</dbReference>
<accession>A0ABN3HTU6</accession>
<organism evidence="3 4">
    <name type="scientific">Dactylosporangium salmoneum</name>
    <dbReference type="NCBI Taxonomy" id="53361"/>
    <lineage>
        <taxon>Bacteria</taxon>
        <taxon>Bacillati</taxon>
        <taxon>Actinomycetota</taxon>
        <taxon>Actinomycetes</taxon>
        <taxon>Micromonosporales</taxon>
        <taxon>Micromonosporaceae</taxon>
        <taxon>Dactylosporangium</taxon>
    </lineage>
</organism>
<dbReference type="RefSeq" id="WP_344619723.1">
    <property type="nucleotide sequence ID" value="NZ_BAAARV010000110.1"/>
</dbReference>
<reference evidence="3 4" key="1">
    <citation type="journal article" date="2019" name="Int. J. Syst. Evol. Microbiol.">
        <title>The Global Catalogue of Microorganisms (GCM) 10K type strain sequencing project: providing services to taxonomists for standard genome sequencing and annotation.</title>
        <authorList>
            <consortium name="The Broad Institute Genomics Platform"/>
            <consortium name="The Broad Institute Genome Sequencing Center for Infectious Disease"/>
            <person name="Wu L."/>
            <person name="Ma J."/>
        </authorList>
    </citation>
    <scope>NUCLEOTIDE SEQUENCE [LARGE SCALE GENOMIC DNA]</scope>
    <source>
        <strain evidence="3 4">JCM 3272</strain>
    </source>
</reference>
<evidence type="ECO:0000259" key="2">
    <source>
        <dbReference type="PROSITE" id="PS51173"/>
    </source>
</evidence>
<dbReference type="SMART" id="SM00637">
    <property type="entry name" value="CBD_II"/>
    <property type="match status" value="1"/>
</dbReference>
<dbReference type="InterPro" id="IPR012291">
    <property type="entry name" value="CBM2_carb-bd_dom_sf"/>
</dbReference>
<sequence>MRRFAVAALALPALLVAPALPARADVPDAPACRAQVIPFSPGFTAVVTIDNTTSTPTSGWTIGFTLPAAATVTTVFNGALTRAGDHGTLTPLAWSAVILPGHQMFVGLGGSVTPFAPPESFTLNGLPCPVQ</sequence>
<evidence type="ECO:0000313" key="3">
    <source>
        <dbReference type="EMBL" id="GAA2388039.1"/>
    </source>
</evidence>
<protein>
    <recommendedName>
        <fullName evidence="2">CBM2 domain-containing protein</fullName>
    </recommendedName>
</protein>
<dbReference type="InterPro" id="IPR001919">
    <property type="entry name" value="CBD2"/>
</dbReference>